<evidence type="ECO:0000256" key="5">
    <source>
        <dbReference type="PIRNR" id="PIRNR005536"/>
    </source>
</evidence>
<dbReference type="Gene3D" id="2.60.40.1180">
    <property type="entry name" value="Golgi alpha-mannosidase II"/>
    <property type="match status" value="1"/>
</dbReference>
<comment type="catalytic activity">
    <reaction evidence="1 5">
        <text>Hydrolysis of terminal, non-reducing alpha-D-galactose residues in alpha-D-galactosides, including galactose oligosaccharides, galactomannans and galactolipids.</text>
        <dbReference type="EC" id="3.2.1.22"/>
    </reaction>
</comment>
<gene>
    <name evidence="9" type="ORF">H9771_05780</name>
</gene>
<evidence type="ECO:0000259" key="7">
    <source>
        <dbReference type="Pfam" id="PF16874"/>
    </source>
</evidence>
<dbReference type="EMBL" id="DWXX01000099">
    <property type="protein sequence ID" value="HJB59149.1"/>
    <property type="molecule type" value="Genomic_DNA"/>
</dbReference>
<dbReference type="PANTHER" id="PTHR43053:SF3">
    <property type="entry name" value="ALPHA-GALACTOSIDASE C-RELATED"/>
    <property type="match status" value="1"/>
</dbReference>
<accession>A0A9D2MFC0</accession>
<evidence type="ECO:0000256" key="2">
    <source>
        <dbReference type="ARBA" id="ARBA00012755"/>
    </source>
</evidence>
<name>A0A9D2MFC0_9FIRM</name>
<dbReference type="PRINTS" id="PR00743">
    <property type="entry name" value="GLHYDRLASE36"/>
</dbReference>
<dbReference type="EC" id="3.2.1.22" evidence="2 5"/>
<dbReference type="Proteomes" id="UP000824211">
    <property type="component" value="Unassembled WGS sequence"/>
</dbReference>
<reference evidence="9" key="1">
    <citation type="journal article" date="2021" name="PeerJ">
        <title>Extensive microbial diversity within the chicken gut microbiome revealed by metagenomics and culture.</title>
        <authorList>
            <person name="Gilroy R."/>
            <person name="Ravi A."/>
            <person name="Getino M."/>
            <person name="Pursley I."/>
            <person name="Horton D.L."/>
            <person name="Alikhan N.F."/>
            <person name="Baker D."/>
            <person name="Gharbi K."/>
            <person name="Hall N."/>
            <person name="Watson M."/>
            <person name="Adriaenssens E.M."/>
            <person name="Foster-Nyarko E."/>
            <person name="Jarju S."/>
            <person name="Secka A."/>
            <person name="Antonio M."/>
            <person name="Oren A."/>
            <person name="Chaudhuri R.R."/>
            <person name="La Ragione R."/>
            <person name="Hildebrand F."/>
            <person name="Pallen M.J."/>
        </authorList>
    </citation>
    <scope>NUCLEOTIDE SEQUENCE</scope>
    <source>
        <strain evidence="9">ChiHjej9B8-13557</strain>
    </source>
</reference>
<dbReference type="InterPro" id="IPR013785">
    <property type="entry name" value="Aldolase_TIM"/>
</dbReference>
<feature type="domain" description="Glycosyl hydrolase family 36 C-terminal" evidence="7">
    <location>
        <begin position="652"/>
        <end position="727"/>
    </location>
</feature>
<evidence type="ECO:0000259" key="8">
    <source>
        <dbReference type="Pfam" id="PF16875"/>
    </source>
</evidence>
<dbReference type="InterPro" id="IPR038417">
    <property type="entry name" value="Alpga-gal_N_sf"/>
</dbReference>
<dbReference type="InterPro" id="IPR031704">
    <property type="entry name" value="Glyco_hydro_36_N"/>
</dbReference>
<sequence length="734" mass="80312">MSIHANPQTGLFTLETAHTAYQLWADGQGVVHHLYYGPAVGAADLRGTEYCSDCGFSPQPAGMDTQRTYSLDTLCQEYTGSGVGDYRIGCLRLAGPDGSRLADLRFAGFEVCPGKYSLPGLPAAFAGEEGQCDTLRIRLRDAVSGLEVTLLYGVFAEADVITRAAVITNGGSGAIRLDKAASACLDIPFGAWELIHFHGRHCMERLPERGPLFGAVQTIRSARGASSHQHNPFVILAQPHATETAGECLGAMLVWSGSFKIECEVSQMRSTRLVAGISDDDFSWTLEPGASFTAPEVLFSYSNEGLGQLSRQYHRFVQRHIIRSVWRDRHRPILINNWEATEMDFDAEKILGIARQAAELGVEMFVLDDGWFGSRSDDRSGLGDWEVNEAKLGCTLDELIADVHALGMRFGLWVEPEMVSPDTPLYAAHPDWVLAAPGRAPATGRSQLVLDLGRPEVVDYLYHIFHRLLAEHDIAYVKWDMNRNMTDVYSHALPPERQGEAACRYMLGLYELLGRLTGDFPEVLFEGCSGGGGRFDAGMLYYFPQIWCSDDTDAVHRIKIQYGTSFGYPPAAMGSHVSACPNGQTGRTVPLATRAVVAMAGMFGYELDLRALSAEEKEAVRGQIALYKQLQPLVLDGRLDRLTDAAADRCFTAWQFTAADGSRAAVSVVALDPQANPWPIHIRLRGLEAGALYRDSLTGGVWTGAALCHAGLTLPILRGDYPAVQIMIERTEPL</sequence>
<protein>
    <recommendedName>
        <fullName evidence="2 5">Alpha-galactosidase</fullName>
        <ecNumber evidence="2 5">3.2.1.22</ecNumber>
    </recommendedName>
</protein>
<evidence type="ECO:0000256" key="1">
    <source>
        <dbReference type="ARBA" id="ARBA00001255"/>
    </source>
</evidence>
<comment type="caution">
    <text evidence="9">The sequence shown here is derived from an EMBL/GenBank/DDBJ whole genome shotgun (WGS) entry which is preliminary data.</text>
</comment>
<dbReference type="InterPro" id="IPR000111">
    <property type="entry name" value="Glyco_hydro_27/36_CS"/>
</dbReference>
<dbReference type="InterPro" id="IPR050985">
    <property type="entry name" value="Alpha-glycosidase_related"/>
</dbReference>
<evidence type="ECO:0000256" key="4">
    <source>
        <dbReference type="ARBA" id="ARBA00023295"/>
    </source>
</evidence>
<dbReference type="CDD" id="cd14791">
    <property type="entry name" value="GH36"/>
    <property type="match status" value="1"/>
</dbReference>
<dbReference type="Pfam" id="PF16875">
    <property type="entry name" value="Glyco_hydro_36N"/>
    <property type="match status" value="1"/>
</dbReference>
<dbReference type="GO" id="GO:0016052">
    <property type="term" value="P:carbohydrate catabolic process"/>
    <property type="evidence" value="ECO:0007669"/>
    <property type="project" value="InterPro"/>
</dbReference>
<dbReference type="PIRSF" id="PIRSF005536">
    <property type="entry name" value="Agal"/>
    <property type="match status" value="1"/>
</dbReference>
<comment type="similarity">
    <text evidence="5">Belongs to the glycosyl hydrolase.</text>
</comment>
<evidence type="ECO:0000256" key="3">
    <source>
        <dbReference type="ARBA" id="ARBA00022801"/>
    </source>
</evidence>
<organism evidence="9 10">
    <name type="scientific">Candidatus Faecalibacterium faecipullorum</name>
    <dbReference type="NCBI Taxonomy" id="2838578"/>
    <lineage>
        <taxon>Bacteria</taxon>
        <taxon>Bacillati</taxon>
        <taxon>Bacillota</taxon>
        <taxon>Clostridia</taxon>
        <taxon>Eubacteriales</taxon>
        <taxon>Oscillospiraceae</taxon>
        <taxon>Faecalibacterium</taxon>
    </lineage>
</organism>
<dbReference type="Pfam" id="PF02065">
    <property type="entry name" value="Melibiase"/>
    <property type="match status" value="1"/>
</dbReference>
<feature type="active site" description="Proton donor" evidence="6">
    <location>
        <position position="550"/>
    </location>
</feature>
<dbReference type="SUPFAM" id="SSF51445">
    <property type="entry name" value="(Trans)glycosidases"/>
    <property type="match status" value="1"/>
</dbReference>
<dbReference type="PANTHER" id="PTHR43053">
    <property type="entry name" value="GLYCOSIDASE FAMILY 31"/>
    <property type="match status" value="1"/>
</dbReference>
<keyword evidence="4 5" id="KW-0326">Glycosidase</keyword>
<feature type="active site" description="Nucleophile" evidence="6">
    <location>
        <position position="480"/>
    </location>
</feature>
<evidence type="ECO:0000256" key="6">
    <source>
        <dbReference type="PIRSR" id="PIRSR005536-1"/>
    </source>
</evidence>
<feature type="domain" description="Glycosyl hydrolase family 36 N-terminal" evidence="8">
    <location>
        <begin position="30"/>
        <end position="287"/>
    </location>
</feature>
<evidence type="ECO:0000313" key="9">
    <source>
        <dbReference type="EMBL" id="HJB59149.1"/>
    </source>
</evidence>
<dbReference type="FunFam" id="3.20.20.70:FF:000118">
    <property type="entry name" value="Alpha-galactosidase"/>
    <property type="match status" value="1"/>
</dbReference>
<dbReference type="Gene3D" id="2.70.98.60">
    <property type="entry name" value="alpha-galactosidase from lactobacil brevis"/>
    <property type="match status" value="1"/>
</dbReference>
<evidence type="ECO:0000313" key="10">
    <source>
        <dbReference type="Proteomes" id="UP000824211"/>
    </source>
</evidence>
<dbReference type="GO" id="GO:0004557">
    <property type="term" value="F:alpha-galactosidase activity"/>
    <property type="evidence" value="ECO:0007669"/>
    <property type="project" value="UniProtKB-UniRule"/>
</dbReference>
<dbReference type="InterPro" id="IPR017853">
    <property type="entry name" value="GH"/>
</dbReference>
<keyword evidence="3 5" id="KW-0378">Hydrolase</keyword>
<dbReference type="Gene3D" id="3.20.20.70">
    <property type="entry name" value="Aldolase class I"/>
    <property type="match status" value="1"/>
</dbReference>
<dbReference type="PROSITE" id="PS00512">
    <property type="entry name" value="ALPHA_GALACTOSIDASE"/>
    <property type="match status" value="1"/>
</dbReference>
<dbReference type="Pfam" id="PF16874">
    <property type="entry name" value="Glyco_hydro_36C"/>
    <property type="match status" value="1"/>
</dbReference>
<dbReference type="InterPro" id="IPR002252">
    <property type="entry name" value="Glyco_hydro_36"/>
</dbReference>
<reference evidence="9" key="2">
    <citation type="submission" date="2021-04" db="EMBL/GenBank/DDBJ databases">
        <authorList>
            <person name="Gilroy R."/>
        </authorList>
    </citation>
    <scope>NUCLEOTIDE SEQUENCE</scope>
    <source>
        <strain evidence="9">ChiHjej9B8-13557</strain>
    </source>
</reference>
<dbReference type="InterPro" id="IPR031705">
    <property type="entry name" value="Glyco_hydro_36_C"/>
</dbReference>
<proteinExistence type="inferred from homology"/>
<dbReference type="InterPro" id="IPR013780">
    <property type="entry name" value="Glyco_hydro_b"/>
</dbReference>
<dbReference type="AlphaFoldDB" id="A0A9D2MFC0"/>